<evidence type="ECO:0000313" key="2">
    <source>
        <dbReference type="EMBL" id="AKF05908.1"/>
    </source>
</evidence>
<keyword evidence="3" id="KW-1185">Reference proteome</keyword>
<dbReference type="RefSeq" id="WP_053233129.1">
    <property type="nucleotide sequence ID" value="NZ_CP011125.1"/>
</dbReference>
<reference evidence="2 3" key="1">
    <citation type="submission" date="2015-03" db="EMBL/GenBank/DDBJ databases">
        <title>Genome assembly of Sandaracinus amylolyticus DSM 53668.</title>
        <authorList>
            <person name="Sharma G."/>
            <person name="Subramanian S."/>
        </authorList>
    </citation>
    <scope>NUCLEOTIDE SEQUENCE [LARGE SCALE GENOMIC DNA]</scope>
    <source>
        <strain evidence="2 3">DSM 53668</strain>
    </source>
</reference>
<dbReference type="STRING" id="927083.DB32_003057"/>
<evidence type="ECO:0000313" key="3">
    <source>
        <dbReference type="Proteomes" id="UP000034883"/>
    </source>
</evidence>
<name>A0A0F6W2V8_9BACT</name>
<dbReference type="AlphaFoldDB" id="A0A0F6W2V8"/>
<feature type="compositionally biased region" description="Polar residues" evidence="1">
    <location>
        <begin position="1"/>
        <end position="18"/>
    </location>
</feature>
<protein>
    <submittedName>
        <fullName evidence="2">Uncharacterized protein</fullName>
    </submittedName>
</protein>
<gene>
    <name evidence="2" type="ORF">DB32_003057</name>
</gene>
<accession>A0A0F6W2V8</accession>
<dbReference type="Proteomes" id="UP000034883">
    <property type="component" value="Chromosome"/>
</dbReference>
<feature type="region of interest" description="Disordered" evidence="1">
    <location>
        <begin position="60"/>
        <end position="81"/>
    </location>
</feature>
<organism evidence="2 3">
    <name type="scientific">Sandaracinus amylolyticus</name>
    <dbReference type="NCBI Taxonomy" id="927083"/>
    <lineage>
        <taxon>Bacteria</taxon>
        <taxon>Pseudomonadati</taxon>
        <taxon>Myxococcota</taxon>
        <taxon>Polyangia</taxon>
        <taxon>Polyangiales</taxon>
        <taxon>Sandaracinaceae</taxon>
        <taxon>Sandaracinus</taxon>
    </lineage>
</organism>
<sequence length="163" mass="18076">MPELQQGTITPETIATWQRSGGKGGGRIAGGRSLSKRYAEWHNARFVPAVSEAEIESTDAWQSAYPASSKRGAKKPVSVRPKRAPMREYFHVSDHEREMLVAFRLLAPERQEQIATEIEAESREAAKAREVDDALEALAKLDPELAEAARRHAAKRTKNAKTA</sequence>
<evidence type="ECO:0000256" key="1">
    <source>
        <dbReference type="SAM" id="MobiDB-lite"/>
    </source>
</evidence>
<dbReference type="KEGG" id="samy:DB32_003057"/>
<proteinExistence type="predicted"/>
<feature type="region of interest" description="Disordered" evidence="1">
    <location>
        <begin position="1"/>
        <end position="28"/>
    </location>
</feature>
<dbReference type="EMBL" id="CP011125">
    <property type="protein sequence ID" value="AKF05908.1"/>
    <property type="molecule type" value="Genomic_DNA"/>
</dbReference>